<evidence type="ECO:0000256" key="3">
    <source>
        <dbReference type="ARBA" id="ARBA00022737"/>
    </source>
</evidence>
<dbReference type="PANTHER" id="PTHR22904">
    <property type="entry name" value="TPR REPEAT CONTAINING PROTEIN"/>
    <property type="match status" value="1"/>
</dbReference>
<dbReference type="KEGG" id="osn:115224097"/>
<evidence type="ECO:0000259" key="7">
    <source>
        <dbReference type="SMART" id="SM00727"/>
    </source>
</evidence>
<reference evidence="9" key="1">
    <citation type="submission" date="2025-08" db="UniProtKB">
        <authorList>
            <consortium name="RefSeq"/>
        </authorList>
    </citation>
    <scope>IDENTIFICATION</scope>
</reference>
<keyword evidence="2" id="KW-0963">Cytoplasm</keyword>
<evidence type="ECO:0000256" key="2">
    <source>
        <dbReference type="ARBA" id="ARBA00022490"/>
    </source>
</evidence>
<evidence type="ECO:0000256" key="5">
    <source>
        <dbReference type="ARBA" id="ARBA00026193"/>
    </source>
</evidence>
<dbReference type="Pfam" id="PF13181">
    <property type="entry name" value="TPR_8"/>
    <property type="match status" value="1"/>
</dbReference>
<keyword evidence="8" id="KW-1185">Reference proteome</keyword>
<evidence type="ECO:0000256" key="4">
    <source>
        <dbReference type="ARBA" id="ARBA00022803"/>
    </source>
</evidence>
<organism evidence="8 9">
    <name type="scientific">Octopus sinensis</name>
    <name type="common">East Asian common octopus</name>
    <dbReference type="NCBI Taxonomy" id="2607531"/>
    <lineage>
        <taxon>Eukaryota</taxon>
        <taxon>Metazoa</taxon>
        <taxon>Spiralia</taxon>
        <taxon>Lophotrochozoa</taxon>
        <taxon>Mollusca</taxon>
        <taxon>Cephalopoda</taxon>
        <taxon>Coleoidea</taxon>
        <taxon>Octopodiformes</taxon>
        <taxon>Octopoda</taxon>
        <taxon>Incirrata</taxon>
        <taxon>Octopodidae</taxon>
        <taxon>Octopus</taxon>
    </lineage>
</organism>
<dbReference type="AlphaFoldDB" id="A0A7E6FM33"/>
<dbReference type="InterPro" id="IPR013105">
    <property type="entry name" value="TPR_2"/>
</dbReference>
<feature type="repeat" description="TPR" evidence="6">
    <location>
        <begin position="44"/>
        <end position="77"/>
    </location>
</feature>
<dbReference type="InterPro" id="IPR011990">
    <property type="entry name" value="TPR-like_helical_dom_sf"/>
</dbReference>
<feature type="repeat" description="TPR" evidence="6">
    <location>
        <begin position="85"/>
        <end position="118"/>
    </location>
</feature>
<dbReference type="Pfam" id="PF17830">
    <property type="entry name" value="STI1-HOP_DP"/>
    <property type="match status" value="1"/>
</dbReference>
<dbReference type="SMART" id="SM00028">
    <property type="entry name" value="TPR"/>
    <property type="match status" value="6"/>
</dbReference>
<dbReference type="Pfam" id="PF07719">
    <property type="entry name" value="TPR_2"/>
    <property type="match status" value="1"/>
</dbReference>
<dbReference type="Pfam" id="PF00515">
    <property type="entry name" value="TPR_1"/>
    <property type="match status" value="1"/>
</dbReference>
<name>A0A7E6FM33_9MOLL</name>
<dbReference type="InterPro" id="IPR041243">
    <property type="entry name" value="STI1/HOP_DP"/>
</dbReference>
<dbReference type="Proteomes" id="UP000515154">
    <property type="component" value="Linkage group LG24"/>
</dbReference>
<feature type="repeat" description="TPR" evidence="6">
    <location>
        <begin position="213"/>
        <end position="246"/>
    </location>
</feature>
<dbReference type="GO" id="GO:0005737">
    <property type="term" value="C:cytoplasm"/>
    <property type="evidence" value="ECO:0007669"/>
    <property type="project" value="UniProtKB-SubCell"/>
</dbReference>
<evidence type="ECO:0000313" key="9">
    <source>
        <dbReference type="RefSeq" id="XP_036368749.1"/>
    </source>
</evidence>
<keyword evidence="3" id="KW-0677">Repeat</keyword>
<feature type="repeat" description="TPR" evidence="6">
    <location>
        <begin position="10"/>
        <end position="43"/>
    </location>
</feature>
<dbReference type="SMART" id="SM00727">
    <property type="entry name" value="STI1"/>
    <property type="match status" value="1"/>
</dbReference>
<dbReference type="PANTHER" id="PTHR22904:SF523">
    <property type="entry name" value="STRESS-INDUCED-PHOSPHOPROTEIN 1"/>
    <property type="match status" value="1"/>
</dbReference>
<dbReference type="SUPFAM" id="SSF48452">
    <property type="entry name" value="TPR-like"/>
    <property type="match status" value="2"/>
</dbReference>
<dbReference type="Gene3D" id="1.10.260.100">
    <property type="match status" value="1"/>
</dbReference>
<comment type="subcellular location">
    <subcellularLocation>
        <location evidence="1">Cytoplasm</location>
    </subcellularLocation>
</comment>
<evidence type="ECO:0000256" key="1">
    <source>
        <dbReference type="ARBA" id="ARBA00004496"/>
    </source>
</evidence>
<protein>
    <recommendedName>
        <fullName evidence="5">Stress-induced-phosphoprotein 1</fullName>
    </recommendedName>
</protein>
<keyword evidence="4 6" id="KW-0802">TPR repeat</keyword>
<dbReference type="InterPro" id="IPR006636">
    <property type="entry name" value="STI1_HS-bd"/>
</dbReference>
<dbReference type="RefSeq" id="XP_036368749.1">
    <property type="nucleotide sequence ID" value="XM_036512856.1"/>
</dbReference>
<dbReference type="Pfam" id="PF13414">
    <property type="entry name" value="TPR_11"/>
    <property type="match status" value="1"/>
</dbReference>
<gene>
    <name evidence="9" type="primary">LOC115224097</name>
</gene>
<dbReference type="Gene3D" id="1.25.40.10">
    <property type="entry name" value="Tetratricopeptide repeat domain"/>
    <property type="match status" value="2"/>
</dbReference>
<accession>A0A7E6FM33</accession>
<evidence type="ECO:0000313" key="8">
    <source>
        <dbReference type="Proteomes" id="UP000515154"/>
    </source>
</evidence>
<dbReference type="PROSITE" id="PS50005">
    <property type="entry name" value="TPR"/>
    <property type="match status" value="5"/>
</dbReference>
<proteinExistence type="predicted"/>
<evidence type="ECO:0000256" key="6">
    <source>
        <dbReference type="PROSITE-ProRule" id="PRU00339"/>
    </source>
</evidence>
<dbReference type="GO" id="GO:0051879">
    <property type="term" value="F:Hsp90 protein binding"/>
    <property type="evidence" value="ECO:0007669"/>
    <property type="project" value="TreeGrafter"/>
</dbReference>
<feature type="domain" description="STI1" evidence="7">
    <location>
        <begin position="277"/>
        <end position="316"/>
    </location>
</feature>
<sequence length="335" mass="39171">MDNKEQSRLCDEEKIKGNDEYKAKNFDEALKHYEIALEYDPNNITVINNKAAVFLDQGKYQECVELCKNALKLDPKNKVDRKTLAKTYYRLAKAYEKLNDLENSLKFYDYSIIEDRNPAVIKIAQKMELDLEEQHKNAYINFDISEEENQKGNQCFKEKDYNNALNHYTEAIKRSPNDVRRHYNRALCYLKMQEYTLSLQDAESCSRIDPTYIQAYLIKGKLFQKMRAFSKAHLEYEKALDIDSNCEEALKGYKISSEEAGLDTTAPEVVQRRIQRNPELRAILREPEISKILYDMQNNPNSMAMYMKDPEIRKKIDKLIACGLLTIDPVMGEEC</sequence>
<dbReference type="InterPro" id="IPR019734">
    <property type="entry name" value="TPR_rpt"/>
</dbReference>
<feature type="repeat" description="TPR" evidence="6">
    <location>
        <begin position="145"/>
        <end position="178"/>
    </location>
</feature>